<dbReference type="GO" id="GO:0005524">
    <property type="term" value="F:ATP binding"/>
    <property type="evidence" value="ECO:0007669"/>
    <property type="project" value="UniProtKB-KW"/>
</dbReference>
<feature type="binding site" evidence="6">
    <location>
        <begin position="73"/>
        <end position="74"/>
    </location>
    <ligand>
        <name>NAD(+)</name>
        <dbReference type="ChEBI" id="CHEBI:57540"/>
    </ligand>
</feature>
<dbReference type="Gene3D" id="3.40.50.10330">
    <property type="entry name" value="Probable inorganic polyphosphate/atp-NAD kinase, domain 1"/>
    <property type="match status" value="1"/>
</dbReference>
<feature type="binding site" evidence="6">
    <location>
        <position position="177"/>
    </location>
    <ligand>
        <name>NAD(+)</name>
        <dbReference type="ChEBI" id="CHEBI:57540"/>
    </ligand>
</feature>
<keyword evidence="8" id="KW-1185">Reference proteome</keyword>
<dbReference type="GO" id="GO:0003951">
    <property type="term" value="F:NAD+ kinase activity"/>
    <property type="evidence" value="ECO:0007669"/>
    <property type="project" value="UniProtKB-UniRule"/>
</dbReference>
<keyword evidence="3 6" id="KW-0521">NADP</keyword>
<dbReference type="InterPro" id="IPR017438">
    <property type="entry name" value="ATP-NAD_kinase_N"/>
</dbReference>
<dbReference type="NCBIfam" id="NF002561">
    <property type="entry name" value="PRK02155.1"/>
    <property type="match status" value="1"/>
</dbReference>
<proteinExistence type="inferred from homology"/>
<accession>A0A2Z6GEX6</accession>
<comment type="subcellular location">
    <subcellularLocation>
        <location evidence="6">Cytoplasm</location>
    </subcellularLocation>
</comment>
<feature type="active site" description="Proton acceptor" evidence="6">
    <location>
        <position position="73"/>
    </location>
</feature>
<dbReference type="STRING" id="1188319.OYT1_01467"/>
<keyword evidence="2 6" id="KW-0418">Kinase</keyword>
<dbReference type="SUPFAM" id="SSF111331">
    <property type="entry name" value="NAD kinase/diacylglycerol kinase-like"/>
    <property type="match status" value="1"/>
</dbReference>
<dbReference type="EC" id="2.7.1.23" evidence="6"/>
<feature type="binding site" evidence="6">
    <location>
        <position position="175"/>
    </location>
    <ligand>
        <name>NAD(+)</name>
        <dbReference type="ChEBI" id="CHEBI:57540"/>
    </ligand>
</feature>
<dbReference type="InterPro" id="IPR017437">
    <property type="entry name" value="ATP-NAD_kinase_PpnK-typ_C"/>
</dbReference>
<evidence type="ECO:0000256" key="1">
    <source>
        <dbReference type="ARBA" id="ARBA00022679"/>
    </source>
</evidence>
<protein>
    <recommendedName>
        <fullName evidence="6">NAD kinase</fullName>
        <ecNumber evidence="6">2.7.1.23</ecNumber>
    </recommendedName>
    <alternativeName>
        <fullName evidence="6">ATP-dependent NAD kinase</fullName>
    </alternativeName>
</protein>
<dbReference type="HAMAP" id="MF_00361">
    <property type="entry name" value="NAD_kinase"/>
    <property type="match status" value="1"/>
</dbReference>
<gene>
    <name evidence="6" type="primary">nadK</name>
    <name evidence="7" type="ORF">OYT1_ch2397</name>
</gene>
<keyword evidence="6" id="KW-0963">Cytoplasm</keyword>
<comment type="function">
    <text evidence="6">Involved in the regulation of the intracellular balance of NAD and NADP, and is a key enzyme in the biosynthesis of NADP. Catalyzes specifically the phosphorylation on 2'-hydroxyl of the adenosine moiety of NAD to yield NADP.</text>
</comment>
<reference evidence="7 8" key="1">
    <citation type="submission" date="2018-06" db="EMBL/GenBank/DDBJ databases">
        <title>OYT1 Genome Sequencing.</title>
        <authorList>
            <person name="Kato S."/>
            <person name="Itoh T."/>
            <person name="Ohkuma M."/>
        </authorList>
    </citation>
    <scope>NUCLEOTIDE SEQUENCE [LARGE SCALE GENOMIC DNA]</scope>
    <source>
        <strain evidence="7 8">OYT1</strain>
    </source>
</reference>
<comment type="cofactor">
    <cofactor evidence="6">
        <name>a divalent metal cation</name>
        <dbReference type="ChEBI" id="CHEBI:60240"/>
    </cofactor>
</comment>
<dbReference type="GO" id="GO:0051287">
    <property type="term" value="F:NAD binding"/>
    <property type="evidence" value="ECO:0007669"/>
    <property type="project" value="UniProtKB-ARBA"/>
</dbReference>
<dbReference type="PANTHER" id="PTHR20275">
    <property type="entry name" value="NAD KINASE"/>
    <property type="match status" value="1"/>
</dbReference>
<dbReference type="AlphaFoldDB" id="A0A2Z6GEX6"/>
<dbReference type="Proteomes" id="UP000033070">
    <property type="component" value="Chromosome"/>
</dbReference>
<dbReference type="PANTHER" id="PTHR20275:SF0">
    <property type="entry name" value="NAD KINASE"/>
    <property type="match status" value="1"/>
</dbReference>
<dbReference type="GO" id="GO:0005737">
    <property type="term" value="C:cytoplasm"/>
    <property type="evidence" value="ECO:0007669"/>
    <property type="project" value="UniProtKB-SubCell"/>
</dbReference>
<dbReference type="NCBIfam" id="NF002306">
    <property type="entry name" value="PRK01231.1"/>
    <property type="match status" value="1"/>
</dbReference>
<comment type="caution">
    <text evidence="6">Lacks conserved residue(s) required for the propagation of feature annotation.</text>
</comment>
<dbReference type="RefSeq" id="WP_062626648.1">
    <property type="nucleotide sequence ID" value="NZ_AP018738.1"/>
</dbReference>
<evidence type="ECO:0000256" key="6">
    <source>
        <dbReference type="HAMAP-Rule" id="MF_00361"/>
    </source>
</evidence>
<dbReference type="GO" id="GO:0019674">
    <property type="term" value="P:NAD+ metabolic process"/>
    <property type="evidence" value="ECO:0007669"/>
    <property type="project" value="InterPro"/>
</dbReference>
<keyword evidence="1 6" id="KW-0808">Transferase</keyword>
<name>A0A2Z6GEX6_9PROT</name>
<evidence type="ECO:0000256" key="4">
    <source>
        <dbReference type="ARBA" id="ARBA00023027"/>
    </source>
</evidence>
<feature type="binding site" evidence="6">
    <location>
        <begin position="188"/>
        <end position="193"/>
    </location>
    <ligand>
        <name>NAD(+)</name>
        <dbReference type="ChEBI" id="CHEBI:57540"/>
    </ligand>
</feature>
<organism evidence="7 8">
    <name type="scientific">Ferriphaselus amnicola</name>
    <dbReference type="NCBI Taxonomy" id="1188319"/>
    <lineage>
        <taxon>Bacteria</taxon>
        <taxon>Pseudomonadati</taxon>
        <taxon>Pseudomonadota</taxon>
        <taxon>Betaproteobacteria</taxon>
        <taxon>Nitrosomonadales</taxon>
        <taxon>Gallionellaceae</taxon>
        <taxon>Ferriphaselus</taxon>
    </lineage>
</organism>
<evidence type="ECO:0000256" key="2">
    <source>
        <dbReference type="ARBA" id="ARBA00022777"/>
    </source>
</evidence>
<evidence type="ECO:0000313" key="8">
    <source>
        <dbReference type="Proteomes" id="UP000033070"/>
    </source>
</evidence>
<evidence type="ECO:0000256" key="3">
    <source>
        <dbReference type="ARBA" id="ARBA00022857"/>
    </source>
</evidence>
<dbReference type="KEGG" id="fam:OYT1_ch2397"/>
<keyword evidence="6" id="KW-0547">Nucleotide-binding</keyword>
<dbReference type="GO" id="GO:0006741">
    <property type="term" value="P:NADP+ biosynthetic process"/>
    <property type="evidence" value="ECO:0007669"/>
    <property type="project" value="UniProtKB-UniRule"/>
</dbReference>
<feature type="binding site" evidence="6">
    <location>
        <begin position="147"/>
        <end position="148"/>
    </location>
    <ligand>
        <name>NAD(+)</name>
        <dbReference type="ChEBI" id="CHEBI:57540"/>
    </ligand>
</feature>
<dbReference type="GO" id="GO:0046872">
    <property type="term" value="F:metal ion binding"/>
    <property type="evidence" value="ECO:0007669"/>
    <property type="project" value="UniProtKB-UniRule"/>
</dbReference>
<evidence type="ECO:0000256" key="5">
    <source>
        <dbReference type="ARBA" id="ARBA00047925"/>
    </source>
</evidence>
<sequence>MKNPFKTVALIGKYKSPEIAGSLLPLGEFLAARGLNVVVDALTAEHLPSIPFPALPLEEIGSSVNLAIVLGGDGTLLNIARMLAPSDVPLIGVNQGRLGFLTDVSLETMQQTLGAMLDGEYVTDRRLLLQTRVLRNGAEVFRSLALNEMVAHRGNISSMIEFEVRIDGEYLYTQRADGLIVSTPTGSTAYALSAGGTIVHPGLDVIELVPVCPHTLSNRPIVVSGDSVIEVLMHRSDDVRVRFDSHTWFDLHLQDVLEVTRFPSPVRLLHPQGHSYYRTLREKLLWNQPL</sequence>
<dbReference type="EMBL" id="AP018738">
    <property type="protein sequence ID" value="BBE51912.1"/>
    <property type="molecule type" value="Genomic_DNA"/>
</dbReference>
<dbReference type="InterPro" id="IPR002504">
    <property type="entry name" value="NADK"/>
</dbReference>
<dbReference type="Gene3D" id="2.60.200.30">
    <property type="entry name" value="Probable inorganic polyphosphate/atp-NAD kinase, domain 2"/>
    <property type="match status" value="1"/>
</dbReference>
<keyword evidence="6" id="KW-0067">ATP-binding</keyword>
<dbReference type="Pfam" id="PF20143">
    <property type="entry name" value="NAD_kinase_C"/>
    <property type="match status" value="1"/>
</dbReference>
<comment type="similarity">
    <text evidence="6">Belongs to the NAD kinase family.</text>
</comment>
<dbReference type="InterPro" id="IPR016064">
    <property type="entry name" value="NAD/diacylglycerol_kinase_sf"/>
</dbReference>
<evidence type="ECO:0000313" key="7">
    <source>
        <dbReference type="EMBL" id="BBE51912.1"/>
    </source>
</evidence>
<keyword evidence="4 6" id="KW-0520">NAD</keyword>
<comment type="catalytic activity">
    <reaction evidence="5 6">
        <text>NAD(+) + ATP = ADP + NADP(+) + H(+)</text>
        <dbReference type="Rhea" id="RHEA:18629"/>
        <dbReference type="ChEBI" id="CHEBI:15378"/>
        <dbReference type="ChEBI" id="CHEBI:30616"/>
        <dbReference type="ChEBI" id="CHEBI:57540"/>
        <dbReference type="ChEBI" id="CHEBI:58349"/>
        <dbReference type="ChEBI" id="CHEBI:456216"/>
        <dbReference type="EC" id="2.7.1.23"/>
    </reaction>
</comment>
<dbReference type="Pfam" id="PF01513">
    <property type="entry name" value="NAD_kinase"/>
    <property type="match status" value="1"/>
</dbReference>
<dbReference type="OrthoDB" id="9774737at2"/>